<feature type="domain" description="GH18" evidence="1">
    <location>
        <begin position="88"/>
        <end position="331"/>
    </location>
</feature>
<organism evidence="2 3">
    <name type="scientific">Emiliania huxleyi (strain CCMP1516)</name>
    <dbReference type="NCBI Taxonomy" id="280463"/>
    <lineage>
        <taxon>Eukaryota</taxon>
        <taxon>Haptista</taxon>
        <taxon>Haptophyta</taxon>
        <taxon>Prymnesiophyceae</taxon>
        <taxon>Isochrysidales</taxon>
        <taxon>Noelaerhabdaceae</taxon>
        <taxon>Emiliania</taxon>
    </lineage>
</organism>
<dbReference type="SUPFAM" id="SSF51445">
    <property type="entry name" value="(Trans)glycosidases"/>
    <property type="match status" value="1"/>
</dbReference>
<dbReference type="Gene3D" id="3.20.20.80">
    <property type="entry name" value="Glycosidases"/>
    <property type="match status" value="1"/>
</dbReference>
<reference evidence="2" key="2">
    <citation type="submission" date="2024-10" db="UniProtKB">
        <authorList>
            <consortium name="EnsemblProtists"/>
        </authorList>
    </citation>
    <scope>IDENTIFICATION</scope>
</reference>
<dbReference type="PROSITE" id="PS51910">
    <property type="entry name" value="GH18_2"/>
    <property type="match status" value="1"/>
</dbReference>
<proteinExistence type="predicted"/>
<dbReference type="InterPro" id="IPR017853">
    <property type="entry name" value="GH"/>
</dbReference>
<name>A0A0D3K3S8_EMIH1</name>
<dbReference type="InterPro" id="IPR001223">
    <property type="entry name" value="Glyco_hydro18_cat"/>
</dbReference>
<dbReference type="EnsemblProtists" id="EOD30413">
    <property type="protein sequence ID" value="EOD30413"/>
    <property type="gene ID" value="EMIHUDRAFT_232936"/>
</dbReference>
<evidence type="ECO:0000259" key="1">
    <source>
        <dbReference type="PROSITE" id="PS51910"/>
    </source>
</evidence>
<dbReference type="GO" id="GO:0005975">
    <property type="term" value="P:carbohydrate metabolic process"/>
    <property type="evidence" value="ECO:0007669"/>
    <property type="project" value="InterPro"/>
</dbReference>
<accession>A0A0D3K3S8</accession>
<evidence type="ECO:0000313" key="2">
    <source>
        <dbReference type="EnsemblProtists" id="EOD30413"/>
    </source>
</evidence>
<dbReference type="PaxDb" id="2903-EOD30413"/>
<evidence type="ECO:0000313" key="3">
    <source>
        <dbReference type="Proteomes" id="UP000013827"/>
    </source>
</evidence>
<keyword evidence="3" id="KW-1185">Reference proteome</keyword>
<dbReference type="Pfam" id="PF00704">
    <property type="entry name" value="Glyco_hydro_18"/>
    <property type="match status" value="1"/>
</dbReference>
<dbReference type="AlphaFoldDB" id="A0A0D3K3S8"/>
<sequence length="331" mass="34829">MPTGGYTGFCATTWAESNPGPAACIPCDAATAPCADGSDCWGATFCKGDVLCGDPSDSDCAIGSEQTPPTALPPPPAPLDPAAVLSGKRLVAYVPNWKECPSAEQLQHYTHALVAFAVTYPAWRPAGQDTCETDRTCTVQGVPGCGGKSLVEMVGDLQSVGVKVILSFGGASMGGVWEAKGDPGSNSCWEHCLDKVDALVSQLAAIVLASGADGIDVDYEYYLDEAKYREFLAALTSGLRTALPSPFLLTHAPMDPDLCTTSIHPGCREEYLNILAGQSEMIDFIMPQYYNGWQRPSTNFTGALQHFSALASTAFGGDASKVVFGFCWVVA</sequence>
<protein>
    <recommendedName>
        <fullName evidence="1">GH18 domain-containing protein</fullName>
    </recommendedName>
</protein>
<reference evidence="3" key="1">
    <citation type="journal article" date="2013" name="Nature">
        <title>Pan genome of the phytoplankton Emiliania underpins its global distribution.</title>
        <authorList>
            <person name="Read B.A."/>
            <person name="Kegel J."/>
            <person name="Klute M.J."/>
            <person name="Kuo A."/>
            <person name="Lefebvre S.C."/>
            <person name="Maumus F."/>
            <person name="Mayer C."/>
            <person name="Miller J."/>
            <person name="Monier A."/>
            <person name="Salamov A."/>
            <person name="Young J."/>
            <person name="Aguilar M."/>
            <person name="Claverie J.M."/>
            <person name="Frickenhaus S."/>
            <person name="Gonzalez K."/>
            <person name="Herman E.K."/>
            <person name="Lin Y.C."/>
            <person name="Napier J."/>
            <person name="Ogata H."/>
            <person name="Sarno A.F."/>
            <person name="Shmutz J."/>
            <person name="Schroeder D."/>
            <person name="de Vargas C."/>
            <person name="Verret F."/>
            <person name="von Dassow P."/>
            <person name="Valentin K."/>
            <person name="Van de Peer Y."/>
            <person name="Wheeler G."/>
            <person name="Dacks J.B."/>
            <person name="Delwiche C.F."/>
            <person name="Dyhrman S.T."/>
            <person name="Glockner G."/>
            <person name="John U."/>
            <person name="Richards T."/>
            <person name="Worden A.Z."/>
            <person name="Zhang X."/>
            <person name="Grigoriev I.V."/>
            <person name="Allen A.E."/>
            <person name="Bidle K."/>
            <person name="Borodovsky M."/>
            <person name="Bowler C."/>
            <person name="Brownlee C."/>
            <person name="Cock J.M."/>
            <person name="Elias M."/>
            <person name="Gladyshev V.N."/>
            <person name="Groth M."/>
            <person name="Guda C."/>
            <person name="Hadaegh A."/>
            <person name="Iglesias-Rodriguez M.D."/>
            <person name="Jenkins J."/>
            <person name="Jones B.M."/>
            <person name="Lawson T."/>
            <person name="Leese F."/>
            <person name="Lindquist E."/>
            <person name="Lobanov A."/>
            <person name="Lomsadze A."/>
            <person name="Malik S.B."/>
            <person name="Marsh M.E."/>
            <person name="Mackinder L."/>
            <person name="Mock T."/>
            <person name="Mueller-Roeber B."/>
            <person name="Pagarete A."/>
            <person name="Parker M."/>
            <person name="Probert I."/>
            <person name="Quesneville H."/>
            <person name="Raines C."/>
            <person name="Rensing S.A."/>
            <person name="Riano-Pachon D.M."/>
            <person name="Richier S."/>
            <person name="Rokitta S."/>
            <person name="Shiraiwa Y."/>
            <person name="Soanes D.M."/>
            <person name="van der Giezen M."/>
            <person name="Wahlund T.M."/>
            <person name="Williams B."/>
            <person name="Wilson W."/>
            <person name="Wolfe G."/>
            <person name="Wurch L.L."/>
        </authorList>
    </citation>
    <scope>NUCLEOTIDE SEQUENCE</scope>
</reference>
<dbReference type="eggNOG" id="ENOG502RZQ1">
    <property type="taxonomic scope" value="Eukaryota"/>
</dbReference>
<dbReference type="Proteomes" id="UP000013827">
    <property type="component" value="Unassembled WGS sequence"/>
</dbReference>